<evidence type="ECO:0000256" key="2">
    <source>
        <dbReference type="ARBA" id="ARBA00022692"/>
    </source>
</evidence>
<evidence type="ECO:0000256" key="5">
    <source>
        <dbReference type="ARBA" id="ARBA00023136"/>
    </source>
</evidence>
<comment type="caution">
    <text evidence="11">The sequence shown here is derived from an EMBL/GenBank/DDBJ whole genome shotgun (WGS) entry which is preliminary data.</text>
</comment>
<dbReference type="GO" id="GO:0004930">
    <property type="term" value="F:G protein-coupled receptor activity"/>
    <property type="evidence" value="ECO:0007669"/>
    <property type="project" value="UniProtKB-KW"/>
</dbReference>
<feature type="transmembrane region" description="Helical" evidence="9">
    <location>
        <begin position="137"/>
        <end position="159"/>
    </location>
</feature>
<feature type="domain" description="G-protein coupled receptors family 1 profile" evidence="10">
    <location>
        <begin position="76"/>
        <end position="198"/>
    </location>
</feature>
<dbReference type="SUPFAM" id="SSF81321">
    <property type="entry name" value="Family A G protein-coupled receptor-like"/>
    <property type="match status" value="1"/>
</dbReference>
<dbReference type="PRINTS" id="PR00237">
    <property type="entry name" value="GPCRRHODOPSN"/>
</dbReference>
<comment type="similarity">
    <text evidence="8">Belongs to the G-protein coupled receptor 1 family.</text>
</comment>
<evidence type="ECO:0000313" key="12">
    <source>
        <dbReference type="Proteomes" id="UP001634394"/>
    </source>
</evidence>
<feature type="transmembrane region" description="Helical" evidence="9">
    <location>
        <begin position="97"/>
        <end position="117"/>
    </location>
</feature>
<evidence type="ECO:0000256" key="1">
    <source>
        <dbReference type="ARBA" id="ARBA00004141"/>
    </source>
</evidence>
<evidence type="ECO:0000256" key="8">
    <source>
        <dbReference type="RuleBase" id="RU000688"/>
    </source>
</evidence>
<dbReference type="EMBL" id="JBJQND010000008">
    <property type="protein sequence ID" value="KAL3869076.1"/>
    <property type="molecule type" value="Genomic_DNA"/>
</dbReference>
<feature type="transmembrane region" description="Helical" evidence="9">
    <location>
        <begin position="179"/>
        <end position="197"/>
    </location>
</feature>
<accession>A0ABD3W5C0</accession>
<name>A0ABD3W5C0_SINWO</name>
<dbReference type="Gene3D" id="1.20.1070.10">
    <property type="entry name" value="Rhodopsin 7-helix transmembrane proteins"/>
    <property type="match status" value="1"/>
</dbReference>
<dbReference type="Pfam" id="PF00001">
    <property type="entry name" value="7tm_1"/>
    <property type="match status" value="1"/>
</dbReference>
<dbReference type="PANTHER" id="PTHR24243">
    <property type="entry name" value="G-PROTEIN COUPLED RECEPTOR"/>
    <property type="match status" value="1"/>
</dbReference>
<evidence type="ECO:0000256" key="3">
    <source>
        <dbReference type="ARBA" id="ARBA00022989"/>
    </source>
</evidence>
<evidence type="ECO:0000259" key="10">
    <source>
        <dbReference type="PROSITE" id="PS50262"/>
    </source>
</evidence>
<sequence>MDAFSNGSNQNSTGDKYGQLYEDLYLERYSSKIYEDTEGYYYFGDVTNLRKPWITEPSFIPTVVVYSLAFIVGTVGNLIVICTILKDYKQRTNTTMFLVSLAVSDILFLSVCVPYEITRHFTAEWNLGNIFCKFSGFIEMMTALLTVLNLSVVSVERYVAIVHPLRSRYMCTIGKLKKLIPSIWILAAVFSSPTLCIM</sequence>
<evidence type="ECO:0000256" key="7">
    <source>
        <dbReference type="ARBA" id="ARBA00023224"/>
    </source>
</evidence>
<evidence type="ECO:0000256" key="9">
    <source>
        <dbReference type="SAM" id="Phobius"/>
    </source>
</evidence>
<dbReference type="Proteomes" id="UP001634394">
    <property type="component" value="Unassembled WGS sequence"/>
</dbReference>
<reference evidence="11 12" key="1">
    <citation type="submission" date="2024-11" db="EMBL/GenBank/DDBJ databases">
        <title>Chromosome-level genome assembly of the freshwater bivalve Anodonta woodiana.</title>
        <authorList>
            <person name="Chen X."/>
        </authorList>
    </citation>
    <scope>NUCLEOTIDE SEQUENCE [LARGE SCALE GENOMIC DNA]</scope>
    <source>
        <strain evidence="11">MN2024</strain>
        <tissue evidence="11">Gills</tissue>
    </source>
</reference>
<dbReference type="InterPro" id="IPR017452">
    <property type="entry name" value="GPCR_Rhodpsn_7TM"/>
</dbReference>
<proteinExistence type="inferred from homology"/>
<keyword evidence="5 9" id="KW-0472">Membrane</keyword>
<evidence type="ECO:0000313" key="11">
    <source>
        <dbReference type="EMBL" id="KAL3869076.1"/>
    </source>
</evidence>
<dbReference type="PANTHER" id="PTHR24243:SF208">
    <property type="entry name" value="PYROKININ-1 RECEPTOR"/>
    <property type="match status" value="1"/>
</dbReference>
<feature type="non-terminal residue" evidence="11">
    <location>
        <position position="198"/>
    </location>
</feature>
<dbReference type="PROSITE" id="PS00237">
    <property type="entry name" value="G_PROTEIN_RECEP_F1_1"/>
    <property type="match status" value="1"/>
</dbReference>
<feature type="transmembrane region" description="Helical" evidence="9">
    <location>
        <begin position="59"/>
        <end position="85"/>
    </location>
</feature>
<gene>
    <name evidence="11" type="ORF">ACJMK2_041802</name>
</gene>
<keyword evidence="2 8" id="KW-0812">Transmembrane</keyword>
<keyword evidence="7 8" id="KW-0807">Transducer</keyword>
<keyword evidence="3 9" id="KW-1133">Transmembrane helix</keyword>
<keyword evidence="4 8" id="KW-0297">G-protein coupled receptor</keyword>
<keyword evidence="6 8" id="KW-0675">Receptor</keyword>
<keyword evidence="12" id="KW-1185">Reference proteome</keyword>
<protein>
    <recommendedName>
        <fullName evidence="10">G-protein coupled receptors family 1 profile domain-containing protein</fullName>
    </recommendedName>
</protein>
<organism evidence="11 12">
    <name type="scientific">Sinanodonta woodiana</name>
    <name type="common">Chinese pond mussel</name>
    <name type="synonym">Anodonta woodiana</name>
    <dbReference type="NCBI Taxonomy" id="1069815"/>
    <lineage>
        <taxon>Eukaryota</taxon>
        <taxon>Metazoa</taxon>
        <taxon>Spiralia</taxon>
        <taxon>Lophotrochozoa</taxon>
        <taxon>Mollusca</taxon>
        <taxon>Bivalvia</taxon>
        <taxon>Autobranchia</taxon>
        <taxon>Heteroconchia</taxon>
        <taxon>Palaeoheterodonta</taxon>
        <taxon>Unionida</taxon>
        <taxon>Unionoidea</taxon>
        <taxon>Unionidae</taxon>
        <taxon>Unioninae</taxon>
        <taxon>Sinanodonta</taxon>
    </lineage>
</organism>
<dbReference type="AlphaFoldDB" id="A0ABD3W5C0"/>
<dbReference type="GO" id="GO:0016020">
    <property type="term" value="C:membrane"/>
    <property type="evidence" value="ECO:0007669"/>
    <property type="project" value="UniProtKB-SubCell"/>
</dbReference>
<evidence type="ECO:0000256" key="4">
    <source>
        <dbReference type="ARBA" id="ARBA00023040"/>
    </source>
</evidence>
<dbReference type="PROSITE" id="PS50262">
    <property type="entry name" value="G_PROTEIN_RECEP_F1_2"/>
    <property type="match status" value="1"/>
</dbReference>
<dbReference type="InterPro" id="IPR000276">
    <property type="entry name" value="GPCR_Rhodpsn"/>
</dbReference>
<comment type="subcellular location">
    <subcellularLocation>
        <location evidence="1">Membrane</location>
        <topology evidence="1">Multi-pass membrane protein</topology>
    </subcellularLocation>
</comment>
<evidence type="ECO:0000256" key="6">
    <source>
        <dbReference type="ARBA" id="ARBA00023170"/>
    </source>
</evidence>